<keyword evidence="5 6" id="KW-0046">Antibiotic resistance</keyword>
<evidence type="ECO:0000256" key="6">
    <source>
        <dbReference type="RuleBase" id="RU361140"/>
    </source>
</evidence>
<dbReference type="Proteomes" id="UP001501310">
    <property type="component" value="Unassembled WGS sequence"/>
</dbReference>
<organism evidence="9 10">
    <name type="scientific">Sphingomonas humi</name>
    <dbReference type="NCBI Taxonomy" id="335630"/>
    <lineage>
        <taxon>Bacteria</taxon>
        <taxon>Pseudomonadati</taxon>
        <taxon>Pseudomonadota</taxon>
        <taxon>Alphaproteobacteria</taxon>
        <taxon>Sphingomonadales</taxon>
        <taxon>Sphingomonadaceae</taxon>
        <taxon>Sphingomonas</taxon>
    </lineage>
</organism>
<keyword evidence="4 6" id="KW-0378">Hydrolase</keyword>
<feature type="domain" description="Beta-lactamase class A catalytic" evidence="8">
    <location>
        <begin position="46"/>
        <end position="243"/>
    </location>
</feature>
<comment type="similarity">
    <text evidence="2 6">Belongs to the class-A beta-lactamase family.</text>
</comment>
<dbReference type="SUPFAM" id="SSF56601">
    <property type="entry name" value="beta-lactamase/transpeptidase-like"/>
    <property type="match status" value="1"/>
</dbReference>
<dbReference type="PANTHER" id="PTHR35333:SF3">
    <property type="entry name" value="BETA-LACTAMASE-TYPE TRANSPEPTIDASE FOLD CONTAINING PROTEIN"/>
    <property type="match status" value="1"/>
</dbReference>
<comment type="caution">
    <text evidence="9">The sequence shown here is derived from an EMBL/GenBank/DDBJ whole genome shotgun (WGS) entry which is preliminary data.</text>
</comment>
<dbReference type="EMBL" id="BAAAZD010000001">
    <property type="protein sequence ID" value="GAA3996579.1"/>
    <property type="molecule type" value="Genomic_DNA"/>
</dbReference>
<evidence type="ECO:0000313" key="10">
    <source>
        <dbReference type="Proteomes" id="UP001501310"/>
    </source>
</evidence>
<evidence type="ECO:0000256" key="2">
    <source>
        <dbReference type="ARBA" id="ARBA00009009"/>
    </source>
</evidence>
<evidence type="ECO:0000256" key="4">
    <source>
        <dbReference type="ARBA" id="ARBA00022801"/>
    </source>
</evidence>
<protein>
    <recommendedName>
        <fullName evidence="3 6">Beta-lactamase</fullName>
        <ecNumber evidence="3 6">3.5.2.6</ecNumber>
    </recommendedName>
</protein>
<dbReference type="InterPro" id="IPR045155">
    <property type="entry name" value="Beta-lactam_cat"/>
</dbReference>
<evidence type="ECO:0000256" key="7">
    <source>
        <dbReference type="SAM" id="SignalP"/>
    </source>
</evidence>
<reference evidence="10" key="1">
    <citation type="journal article" date="2019" name="Int. J. Syst. Evol. Microbiol.">
        <title>The Global Catalogue of Microorganisms (GCM) 10K type strain sequencing project: providing services to taxonomists for standard genome sequencing and annotation.</title>
        <authorList>
            <consortium name="The Broad Institute Genomics Platform"/>
            <consortium name="The Broad Institute Genome Sequencing Center for Infectious Disease"/>
            <person name="Wu L."/>
            <person name="Ma J."/>
        </authorList>
    </citation>
    <scope>NUCLEOTIDE SEQUENCE [LARGE SCALE GENOMIC DNA]</scope>
    <source>
        <strain evidence="10">JCM 16603</strain>
    </source>
</reference>
<comment type="catalytic activity">
    <reaction evidence="1 6">
        <text>a beta-lactam + H2O = a substituted beta-amino acid</text>
        <dbReference type="Rhea" id="RHEA:20401"/>
        <dbReference type="ChEBI" id="CHEBI:15377"/>
        <dbReference type="ChEBI" id="CHEBI:35627"/>
        <dbReference type="ChEBI" id="CHEBI:140347"/>
        <dbReference type="EC" id="3.5.2.6"/>
    </reaction>
</comment>
<sequence>MRVIALLAWILSIAVASPALAASSPHLQSLEQQLSSLLAARSGDVGVAALDLATGETIAINGDKAYPMASTMKVAVAAAYLDQVEAGRRTLDTRIGTQSARALLEAMMIHSNNNATDALIGNLGGPRAIQDWLDHNNIRGIRVDRNIARLLADKRDLWDLRDSASPVAMVQMLRSLDKGNILTASSRAYLLDVMSRCATGKNRIRGMLDGVPIAHKTGTLNNYTSDVGYLTLPDGRRLAVAFFARGGTDRPTTIAQAARTIYDGFTGWVRSIAFSDSMSRAISTAN</sequence>
<evidence type="ECO:0000259" key="8">
    <source>
        <dbReference type="Pfam" id="PF13354"/>
    </source>
</evidence>
<evidence type="ECO:0000256" key="1">
    <source>
        <dbReference type="ARBA" id="ARBA00001526"/>
    </source>
</evidence>
<evidence type="ECO:0000313" key="9">
    <source>
        <dbReference type="EMBL" id="GAA3996579.1"/>
    </source>
</evidence>
<evidence type="ECO:0000256" key="3">
    <source>
        <dbReference type="ARBA" id="ARBA00012865"/>
    </source>
</evidence>
<dbReference type="RefSeq" id="WP_344708297.1">
    <property type="nucleotide sequence ID" value="NZ_BAAAZD010000001.1"/>
</dbReference>
<gene>
    <name evidence="9" type="ORF">GCM10022211_02010</name>
</gene>
<dbReference type="InterPro" id="IPR012338">
    <property type="entry name" value="Beta-lactam/transpept-like"/>
</dbReference>
<dbReference type="Gene3D" id="3.40.710.10">
    <property type="entry name" value="DD-peptidase/beta-lactamase superfamily"/>
    <property type="match status" value="1"/>
</dbReference>
<evidence type="ECO:0000256" key="5">
    <source>
        <dbReference type="ARBA" id="ARBA00023251"/>
    </source>
</evidence>
<keyword evidence="10" id="KW-1185">Reference proteome</keyword>
<keyword evidence="7" id="KW-0732">Signal</keyword>
<feature type="signal peptide" evidence="7">
    <location>
        <begin position="1"/>
        <end position="21"/>
    </location>
</feature>
<proteinExistence type="inferred from homology"/>
<accession>A0ABP7RF40</accession>
<dbReference type="PRINTS" id="PR00118">
    <property type="entry name" value="BLACTAMASEA"/>
</dbReference>
<dbReference type="EC" id="3.5.2.6" evidence="3 6"/>
<dbReference type="InterPro" id="IPR023650">
    <property type="entry name" value="Beta-lactam_class-A_AS"/>
</dbReference>
<dbReference type="PROSITE" id="PS00146">
    <property type="entry name" value="BETA_LACTAMASE_A"/>
    <property type="match status" value="1"/>
</dbReference>
<dbReference type="Pfam" id="PF13354">
    <property type="entry name" value="Beta-lactamase2"/>
    <property type="match status" value="1"/>
</dbReference>
<dbReference type="InterPro" id="IPR000871">
    <property type="entry name" value="Beta-lactam_class-A"/>
</dbReference>
<name>A0ABP7RF40_9SPHN</name>
<feature type="chain" id="PRO_5045471178" description="Beta-lactamase" evidence="7">
    <location>
        <begin position="22"/>
        <end position="286"/>
    </location>
</feature>
<dbReference type="PANTHER" id="PTHR35333">
    <property type="entry name" value="BETA-LACTAMASE"/>
    <property type="match status" value="1"/>
</dbReference>